<keyword evidence="3" id="KW-1185">Reference proteome</keyword>
<organism evidence="2 3">
    <name type="scientific">Rodentibacter genomosp. 1</name>
    <dbReference type="NCBI Taxonomy" id="1908264"/>
    <lineage>
        <taxon>Bacteria</taxon>
        <taxon>Pseudomonadati</taxon>
        <taxon>Pseudomonadota</taxon>
        <taxon>Gammaproteobacteria</taxon>
        <taxon>Pasteurellales</taxon>
        <taxon>Pasteurellaceae</taxon>
        <taxon>Rodentibacter</taxon>
    </lineage>
</organism>
<evidence type="ECO:0000313" key="2">
    <source>
        <dbReference type="EMBL" id="OOF51754.1"/>
    </source>
</evidence>
<dbReference type="Gene3D" id="3.40.30.10">
    <property type="entry name" value="Glutaredoxin"/>
    <property type="match status" value="1"/>
</dbReference>
<evidence type="ECO:0000313" key="3">
    <source>
        <dbReference type="Proteomes" id="UP000188481"/>
    </source>
</evidence>
<dbReference type="PANTHER" id="PTHR35891:SF2">
    <property type="entry name" value="THIOL:DISULFIDE INTERCHANGE PROTEIN DSBA"/>
    <property type="match status" value="1"/>
</dbReference>
<dbReference type="STRING" id="1908264.BKK54_01900"/>
<protein>
    <recommendedName>
        <fullName evidence="4">Thiol:disulfide interchange protein DsbA</fullName>
    </recommendedName>
</protein>
<accession>A0A1V3J943</accession>
<sequence>MWRWGYLVLLGLPQVTFSAPHPKDFSTQNQPLLPSADTLKFEDGRDYFSYQEPVGEVFRADKKIPVQFFFDYDCRVCSSALDILSLYSQIRADKIVLEQYPVVTAESQFSAKVFYTLKALKADELSHVLLFETSEKSRYVELASLEKILKWVEDKGLDKARFIQIKNSTNIREQVEKAIELTEEYGVFTYPYVVIGGRYVLTASTLYNDDYSVAVLDYLVNKLEKGN</sequence>
<dbReference type="InterPro" id="IPR023205">
    <property type="entry name" value="DsbA/DsbL"/>
</dbReference>
<evidence type="ECO:0000256" key="1">
    <source>
        <dbReference type="ARBA" id="ARBA00022729"/>
    </source>
</evidence>
<dbReference type="Proteomes" id="UP000188481">
    <property type="component" value="Unassembled WGS sequence"/>
</dbReference>
<comment type="caution">
    <text evidence="2">The sequence shown here is derived from an EMBL/GenBank/DDBJ whole genome shotgun (WGS) entry which is preliminary data.</text>
</comment>
<reference evidence="2 3" key="1">
    <citation type="submission" date="2016-10" db="EMBL/GenBank/DDBJ databases">
        <title>Rodentibacter gen. nov. and new species.</title>
        <authorList>
            <person name="Christensen H."/>
        </authorList>
    </citation>
    <scope>NUCLEOTIDE SEQUENCE [LARGE SCALE GENOMIC DNA]</scope>
    <source>
        <strain evidence="3">ppn416</strain>
    </source>
</reference>
<dbReference type="CDD" id="cd03019">
    <property type="entry name" value="DsbA_DsbA"/>
    <property type="match status" value="1"/>
</dbReference>
<dbReference type="PANTHER" id="PTHR35891">
    <property type="entry name" value="THIOL:DISULFIDE INTERCHANGE PROTEIN DSBA"/>
    <property type="match status" value="1"/>
</dbReference>
<dbReference type="SUPFAM" id="SSF52833">
    <property type="entry name" value="Thioredoxin-like"/>
    <property type="match status" value="1"/>
</dbReference>
<proteinExistence type="predicted"/>
<evidence type="ECO:0008006" key="4">
    <source>
        <dbReference type="Google" id="ProtNLM"/>
    </source>
</evidence>
<dbReference type="EMBL" id="MLHN01000003">
    <property type="protein sequence ID" value="OOF51754.1"/>
    <property type="molecule type" value="Genomic_DNA"/>
</dbReference>
<dbReference type="RefSeq" id="WP_077540990.1">
    <property type="nucleotide sequence ID" value="NZ_MLHN01000003.1"/>
</dbReference>
<gene>
    <name evidence="2" type="ORF">BKK54_01900</name>
</gene>
<name>A0A1V3J943_9PAST</name>
<dbReference type="AlphaFoldDB" id="A0A1V3J943"/>
<dbReference type="InterPro" id="IPR036249">
    <property type="entry name" value="Thioredoxin-like_sf"/>
</dbReference>
<keyword evidence="1" id="KW-0732">Signal</keyword>
<dbReference type="InterPro" id="IPR050824">
    <property type="entry name" value="Thiol_disulfide_DsbA"/>
</dbReference>